<evidence type="ECO:0000313" key="1">
    <source>
        <dbReference type="EMBL" id="KAH1089893.1"/>
    </source>
</evidence>
<keyword evidence="2" id="KW-1185">Reference proteome</keyword>
<dbReference type="OrthoDB" id="931187at2759"/>
<dbReference type="EMBL" id="JAIQCV010000006">
    <property type="protein sequence ID" value="KAH1089893.1"/>
    <property type="molecule type" value="Genomic_DNA"/>
</dbReference>
<gene>
    <name evidence="1" type="ORF">J1N35_017150</name>
</gene>
<reference evidence="1 2" key="1">
    <citation type="journal article" date="2021" name="Plant Biotechnol. J.">
        <title>Multi-omics assisted identification of the key and species-specific regulatory components of drought-tolerant mechanisms in Gossypium stocksii.</title>
        <authorList>
            <person name="Yu D."/>
            <person name="Ke L."/>
            <person name="Zhang D."/>
            <person name="Wu Y."/>
            <person name="Sun Y."/>
            <person name="Mei J."/>
            <person name="Sun J."/>
            <person name="Sun Y."/>
        </authorList>
    </citation>
    <scope>NUCLEOTIDE SEQUENCE [LARGE SCALE GENOMIC DNA]</scope>
    <source>
        <strain evidence="2">cv. E1</strain>
        <tissue evidence="1">Leaf</tissue>
    </source>
</reference>
<dbReference type="Proteomes" id="UP000828251">
    <property type="component" value="Unassembled WGS sequence"/>
</dbReference>
<evidence type="ECO:0000313" key="2">
    <source>
        <dbReference type="Proteomes" id="UP000828251"/>
    </source>
</evidence>
<comment type="caution">
    <text evidence="1">The sequence shown here is derived from an EMBL/GenBank/DDBJ whole genome shotgun (WGS) entry which is preliminary data.</text>
</comment>
<dbReference type="AlphaFoldDB" id="A0A9D3VNF7"/>
<organism evidence="1 2">
    <name type="scientific">Gossypium stocksii</name>
    <dbReference type="NCBI Taxonomy" id="47602"/>
    <lineage>
        <taxon>Eukaryota</taxon>
        <taxon>Viridiplantae</taxon>
        <taxon>Streptophyta</taxon>
        <taxon>Embryophyta</taxon>
        <taxon>Tracheophyta</taxon>
        <taxon>Spermatophyta</taxon>
        <taxon>Magnoliopsida</taxon>
        <taxon>eudicotyledons</taxon>
        <taxon>Gunneridae</taxon>
        <taxon>Pentapetalae</taxon>
        <taxon>rosids</taxon>
        <taxon>malvids</taxon>
        <taxon>Malvales</taxon>
        <taxon>Malvaceae</taxon>
        <taxon>Malvoideae</taxon>
        <taxon>Gossypium</taxon>
    </lineage>
</organism>
<accession>A0A9D3VNF7</accession>
<name>A0A9D3VNF7_9ROSI</name>
<protein>
    <submittedName>
        <fullName evidence="1">Uncharacterized protein</fullName>
    </submittedName>
</protein>
<sequence length="139" mass="15735">MHLNLQFLRLHPCKQNYHYLLQLLDPLRPFTETATGLSIGKMETKFPIRDKVQVKSSGCKRNHTNPSPSPSSLIEFGCSACFLCIVGPLSMVWCIAKFPFKIGWRTAKYAINSSTSCYCRSDKRISAEIYSSFSDIDFG</sequence>
<proteinExistence type="predicted"/>